<dbReference type="InterPro" id="IPR001480">
    <property type="entry name" value="Bulb-type_lectin_dom"/>
</dbReference>
<gene>
    <name evidence="4" type="ORF">PHJA_001585300</name>
</gene>
<protein>
    <submittedName>
        <fullName evidence="4">G-type lectin s-receptor-like serine/threonine-protein kinase rlk1</fullName>
    </submittedName>
</protein>
<dbReference type="SUPFAM" id="SSF51110">
    <property type="entry name" value="alpha-D-mannose-specific plant lectins"/>
    <property type="match status" value="1"/>
</dbReference>
<dbReference type="PANTHER" id="PTHR47976:SF15">
    <property type="entry name" value="G-TYPE LECTIN S-RECEPTOR-LIKE SERINE_THREONINE-PROTEIN KINASE RLK1"/>
    <property type="match status" value="1"/>
</dbReference>
<keyword evidence="4" id="KW-0430">Lectin</keyword>
<keyword evidence="4" id="KW-0418">Kinase</keyword>
<evidence type="ECO:0000259" key="3">
    <source>
        <dbReference type="Pfam" id="PF01453"/>
    </source>
</evidence>
<dbReference type="OrthoDB" id="5857966at2759"/>
<feature type="domain" description="Bulb-type lectin" evidence="3">
    <location>
        <begin position="2"/>
        <end position="42"/>
    </location>
</feature>
<keyword evidence="5" id="KW-1185">Reference proteome</keyword>
<dbReference type="GO" id="GO:0030246">
    <property type="term" value="F:carbohydrate binding"/>
    <property type="evidence" value="ECO:0007669"/>
    <property type="project" value="UniProtKB-KW"/>
</dbReference>
<dbReference type="InterPro" id="IPR051343">
    <property type="entry name" value="G-type_lectin_kinases/EP1-like"/>
</dbReference>
<keyword evidence="4" id="KW-0808">Transferase</keyword>
<keyword evidence="4" id="KW-0675">Receptor</keyword>
<name>A0A830C5M6_9LAMI</name>
<evidence type="ECO:0000256" key="1">
    <source>
        <dbReference type="ARBA" id="ARBA00022729"/>
    </source>
</evidence>
<evidence type="ECO:0000256" key="2">
    <source>
        <dbReference type="ARBA" id="ARBA00023180"/>
    </source>
</evidence>
<dbReference type="AlphaFoldDB" id="A0A830C5M6"/>
<organism evidence="4 5">
    <name type="scientific">Phtheirospermum japonicum</name>
    <dbReference type="NCBI Taxonomy" id="374723"/>
    <lineage>
        <taxon>Eukaryota</taxon>
        <taxon>Viridiplantae</taxon>
        <taxon>Streptophyta</taxon>
        <taxon>Embryophyta</taxon>
        <taxon>Tracheophyta</taxon>
        <taxon>Spermatophyta</taxon>
        <taxon>Magnoliopsida</taxon>
        <taxon>eudicotyledons</taxon>
        <taxon>Gunneridae</taxon>
        <taxon>Pentapetalae</taxon>
        <taxon>asterids</taxon>
        <taxon>lamiids</taxon>
        <taxon>Lamiales</taxon>
        <taxon>Orobanchaceae</taxon>
        <taxon>Orobanchaceae incertae sedis</taxon>
        <taxon>Phtheirospermum</taxon>
    </lineage>
</organism>
<sequence>MNDTGNFVLSGRDSTLLWQSFQNPSDTILPTQTIGQQLISKNRESDFSLGRFYAGMSTDGSFVLNTKSVYSNLDFDDEYYNSGSPNICMSIDGQKGSGACGFNNVCSLEDSNSRPICTCPEGFLLVDPSNRYGDCKSNFTENCVDQGEYDLVVVHDVDWPFNDYEQMNKSNLDECKSACYNDYFCGAAIFRSESCWKKRLPLSNGRVDKSLGATAFLKVRKN</sequence>
<accession>A0A830C5M6</accession>
<dbReference type="Proteomes" id="UP000653305">
    <property type="component" value="Unassembled WGS sequence"/>
</dbReference>
<dbReference type="EMBL" id="BMAC01000348">
    <property type="protein sequence ID" value="GFP94409.1"/>
    <property type="molecule type" value="Genomic_DNA"/>
</dbReference>
<dbReference type="Pfam" id="PF01453">
    <property type="entry name" value="B_lectin"/>
    <property type="match status" value="1"/>
</dbReference>
<proteinExistence type="predicted"/>
<comment type="caution">
    <text evidence="4">The sequence shown here is derived from an EMBL/GenBank/DDBJ whole genome shotgun (WGS) entry which is preliminary data.</text>
</comment>
<keyword evidence="2" id="KW-0325">Glycoprotein</keyword>
<reference evidence="4" key="1">
    <citation type="submission" date="2020-07" db="EMBL/GenBank/DDBJ databases">
        <title>Ethylene signaling mediates host invasion by parasitic plants.</title>
        <authorList>
            <person name="Yoshida S."/>
        </authorList>
    </citation>
    <scope>NUCLEOTIDE SEQUENCE</scope>
    <source>
        <strain evidence="4">Okayama</strain>
    </source>
</reference>
<keyword evidence="1" id="KW-0732">Signal</keyword>
<dbReference type="PANTHER" id="PTHR47976">
    <property type="entry name" value="G-TYPE LECTIN S-RECEPTOR-LIKE SERINE/THREONINE-PROTEIN KINASE SD2-5"/>
    <property type="match status" value="1"/>
</dbReference>
<evidence type="ECO:0000313" key="4">
    <source>
        <dbReference type="EMBL" id="GFP94409.1"/>
    </source>
</evidence>
<evidence type="ECO:0000313" key="5">
    <source>
        <dbReference type="Proteomes" id="UP000653305"/>
    </source>
</evidence>
<dbReference type="GO" id="GO:0016301">
    <property type="term" value="F:kinase activity"/>
    <property type="evidence" value="ECO:0007669"/>
    <property type="project" value="UniProtKB-KW"/>
</dbReference>
<dbReference type="InterPro" id="IPR036426">
    <property type="entry name" value="Bulb-type_lectin_dom_sf"/>
</dbReference>